<organism evidence="2 3">
    <name type="scientific">Persicirhabdus sediminis</name>
    <dbReference type="NCBI Taxonomy" id="454144"/>
    <lineage>
        <taxon>Bacteria</taxon>
        <taxon>Pseudomonadati</taxon>
        <taxon>Verrucomicrobiota</taxon>
        <taxon>Verrucomicrobiia</taxon>
        <taxon>Verrucomicrobiales</taxon>
        <taxon>Verrucomicrobiaceae</taxon>
        <taxon>Persicirhabdus</taxon>
    </lineage>
</organism>
<feature type="transmembrane region" description="Helical" evidence="1">
    <location>
        <begin position="31"/>
        <end position="48"/>
    </location>
</feature>
<dbReference type="EMBL" id="JAENIM010000020">
    <property type="protein sequence ID" value="MBK1790233.1"/>
    <property type="molecule type" value="Genomic_DNA"/>
</dbReference>
<feature type="transmembrane region" description="Helical" evidence="1">
    <location>
        <begin position="212"/>
        <end position="232"/>
    </location>
</feature>
<evidence type="ECO:0008006" key="4">
    <source>
        <dbReference type="Google" id="ProtNLM"/>
    </source>
</evidence>
<dbReference type="RefSeq" id="WP_200310271.1">
    <property type="nucleotide sequence ID" value="NZ_JAENIM010000020.1"/>
</dbReference>
<protein>
    <recommendedName>
        <fullName evidence="4">ABC-2 family transporter protein</fullName>
    </recommendedName>
</protein>
<keyword evidence="1" id="KW-0472">Membrane</keyword>
<feature type="transmembrane region" description="Helical" evidence="1">
    <location>
        <begin position="177"/>
        <end position="197"/>
    </location>
</feature>
<evidence type="ECO:0000313" key="2">
    <source>
        <dbReference type="EMBL" id="MBK1790233.1"/>
    </source>
</evidence>
<proteinExistence type="predicted"/>
<dbReference type="Proteomes" id="UP000624703">
    <property type="component" value="Unassembled WGS sequence"/>
</dbReference>
<comment type="caution">
    <text evidence="2">The sequence shown here is derived from an EMBL/GenBank/DDBJ whole genome shotgun (WGS) entry which is preliminary data.</text>
</comment>
<name>A0A8J7SL90_9BACT</name>
<dbReference type="AlphaFoldDB" id="A0A8J7SL90"/>
<keyword evidence="1" id="KW-1133">Transmembrane helix</keyword>
<sequence length="238" mass="26814">MNSLAKQSIYAVYPETWKAILWRDQQRMLKTGKILLSLITTFFFLLPIDHSGFMIVASSLLLAIYLSYALGCSDLIEMRESYAFTLPFRRADYYWSRLLAGLAILLSAIILMTTVTFFDLSSKFWSWFFQSGLATPSTIDEKELGDMLIIAIFAGTSLYLTNFALNSMITNIKQFSAMLSLALAIVFLPSVFLLTLLESANGYQELEFTDVAVFLMPATTALLLFQSLRVYLGKTPIS</sequence>
<keyword evidence="1" id="KW-0812">Transmembrane</keyword>
<keyword evidence="3" id="KW-1185">Reference proteome</keyword>
<feature type="transmembrane region" description="Helical" evidence="1">
    <location>
        <begin position="54"/>
        <end position="76"/>
    </location>
</feature>
<gene>
    <name evidence="2" type="ORF">JIN82_03575</name>
</gene>
<reference evidence="2" key="1">
    <citation type="submission" date="2021-01" db="EMBL/GenBank/DDBJ databases">
        <title>Modified the classification status of verrucomicrobia.</title>
        <authorList>
            <person name="Feng X."/>
        </authorList>
    </citation>
    <scope>NUCLEOTIDE SEQUENCE</scope>
    <source>
        <strain evidence="2">_KCTC 22039</strain>
    </source>
</reference>
<evidence type="ECO:0000313" key="3">
    <source>
        <dbReference type="Proteomes" id="UP000624703"/>
    </source>
</evidence>
<feature type="transmembrane region" description="Helical" evidence="1">
    <location>
        <begin position="147"/>
        <end position="165"/>
    </location>
</feature>
<evidence type="ECO:0000256" key="1">
    <source>
        <dbReference type="SAM" id="Phobius"/>
    </source>
</evidence>
<feature type="transmembrane region" description="Helical" evidence="1">
    <location>
        <begin position="97"/>
        <end position="118"/>
    </location>
</feature>
<accession>A0A8J7SL90</accession>